<dbReference type="SUPFAM" id="SSF52540">
    <property type="entry name" value="P-loop containing nucleoside triphosphate hydrolases"/>
    <property type="match status" value="1"/>
</dbReference>
<keyword evidence="5" id="KW-1133">Transmembrane helix</keyword>
<dbReference type="GO" id="GO:0005886">
    <property type="term" value="C:plasma membrane"/>
    <property type="evidence" value="ECO:0007669"/>
    <property type="project" value="UniProtKB-SubCell"/>
</dbReference>
<dbReference type="InterPro" id="IPR003688">
    <property type="entry name" value="TraG/VirD4"/>
</dbReference>
<dbReference type="Gene3D" id="3.40.50.300">
    <property type="entry name" value="P-loop containing nucleotide triphosphate hydrolases"/>
    <property type="match status" value="1"/>
</dbReference>
<evidence type="ECO:0000256" key="1">
    <source>
        <dbReference type="ARBA" id="ARBA00004651"/>
    </source>
</evidence>
<sequence length="476" mass="52346">MAYKPPPTPYCGFEYDEESNRRKLAESAAHVLVSAPTESGKTRRILAPAAVMWTGPAVVVSPKDDLIKLVMQRRYGPSALIDFRPDYDADYPDIDLLSFDPTKLISTPDQAVTIANTMMQMSAVGMGSGADQVSDAGIWESNTETPLAAMLYAASPRGNKAGIGWVLLAVNNTRLTKQGEQKSSDPGWEHAADIVADIPLFRDALMATLVMDPKQRDSIALTMRKSVTPWMRLQLRGNLPPAFDESILEDPTSTLYILTPAEGSIAGAAVTLIDHLVRVCRAKTARNEMRHRLLVVIDEAANTAPMPALRRYISEGRGLGANLVLAVQASSQLETVYGTAYMKELRDTFPSALIMFGAPEMEILQRAEEWEGQTTRRQETFDQVSGHKTLSSHLGSTLDYRRLLPPNGDHARLVRKGTAGVLTEIPEWSKFLVLYDRAIKNALEEPASRSGDSFWARLAERHQRGLSAAGARARSR</sequence>
<comment type="subcellular location">
    <subcellularLocation>
        <location evidence="1">Cell membrane</location>
        <topology evidence="1">Multi-pass membrane protein</topology>
    </subcellularLocation>
</comment>
<dbReference type="OrthoDB" id="4658601at2"/>
<dbReference type="RefSeq" id="WP_064884981.1">
    <property type="nucleotide sequence ID" value="NZ_LZSY01000120.1"/>
</dbReference>
<dbReference type="InterPro" id="IPR027417">
    <property type="entry name" value="P-loop_NTPase"/>
</dbReference>
<evidence type="ECO:0000256" key="2">
    <source>
        <dbReference type="ARBA" id="ARBA00008806"/>
    </source>
</evidence>
<keyword evidence="6" id="KW-0472">Membrane</keyword>
<comment type="similarity">
    <text evidence="2">Belongs to the VirD4/TraG family.</text>
</comment>
<proteinExistence type="inferred from homology"/>
<dbReference type="PANTHER" id="PTHR37937:SF1">
    <property type="entry name" value="CONJUGATIVE TRANSFER: DNA TRANSPORT"/>
    <property type="match status" value="1"/>
</dbReference>
<dbReference type="Pfam" id="PF02534">
    <property type="entry name" value="T4SS-DNA_transf"/>
    <property type="match status" value="1"/>
</dbReference>
<evidence type="ECO:0000256" key="5">
    <source>
        <dbReference type="ARBA" id="ARBA00022989"/>
    </source>
</evidence>
<comment type="caution">
    <text evidence="7">The sequence shown here is derived from an EMBL/GenBank/DDBJ whole genome shotgun (WGS) entry which is preliminary data.</text>
</comment>
<dbReference type="CDD" id="cd01127">
    <property type="entry name" value="TrwB_TraG_TraD_VirD4"/>
    <property type="match status" value="1"/>
</dbReference>
<dbReference type="EMBL" id="LZSY01000120">
    <property type="protein sequence ID" value="OBB87545.1"/>
    <property type="molecule type" value="Genomic_DNA"/>
</dbReference>
<name>A0A1A0VW64_MYCPR</name>
<keyword evidence="4" id="KW-0812">Transmembrane</keyword>
<protein>
    <submittedName>
        <fullName evidence="7">Type VI secretion protein</fullName>
    </submittedName>
</protein>
<keyword evidence="3" id="KW-1003">Cell membrane</keyword>
<accession>A0A1A0VW64</accession>
<evidence type="ECO:0000256" key="3">
    <source>
        <dbReference type="ARBA" id="ARBA00022475"/>
    </source>
</evidence>
<dbReference type="AlphaFoldDB" id="A0A1A0VW64"/>
<evidence type="ECO:0000256" key="4">
    <source>
        <dbReference type="ARBA" id="ARBA00022692"/>
    </source>
</evidence>
<gene>
    <name evidence="7" type="ORF">A5779_32620</name>
</gene>
<dbReference type="PANTHER" id="PTHR37937">
    <property type="entry name" value="CONJUGATIVE TRANSFER: DNA TRANSPORT"/>
    <property type="match status" value="1"/>
</dbReference>
<reference evidence="8" key="1">
    <citation type="submission" date="2016-06" db="EMBL/GenBank/DDBJ databases">
        <authorList>
            <person name="Sutton G."/>
            <person name="Brinkac L."/>
            <person name="Sanka R."/>
            <person name="Adams M."/>
            <person name="Lau E."/>
            <person name="Mehaffy C."/>
            <person name="Tameris M."/>
            <person name="Hatherill M."/>
            <person name="Hanekom W."/>
            <person name="Mahomed H."/>
            <person name="Mcshane H."/>
        </authorList>
    </citation>
    <scope>NUCLEOTIDE SEQUENCE [LARGE SCALE GENOMIC DNA]</scope>
    <source>
        <strain evidence="8">852002-10433_SCH5171157</strain>
    </source>
</reference>
<dbReference type="InterPro" id="IPR051539">
    <property type="entry name" value="T4SS-coupling_protein"/>
</dbReference>
<evidence type="ECO:0000256" key="6">
    <source>
        <dbReference type="ARBA" id="ARBA00023136"/>
    </source>
</evidence>
<evidence type="ECO:0000313" key="7">
    <source>
        <dbReference type="EMBL" id="OBB87545.1"/>
    </source>
</evidence>
<organism evidence="7 8">
    <name type="scientific">Mycolicibacterium peregrinum</name>
    <name type="common">Mycobacterium peregrinum</name>
    <dbReference type="NCBI Taxonomy" id="43304"/>
    <lineage>
        <taxon>Bacteria</taxon>
        <taxon>Bacillati</taxon>
        <taxon>Actinomycetota</taxon>
        <taxon>Actinomycetes</taxon>
        <taxon>Mycobacteriales</taxon>
        <taxon>Mycobacteriaceae</taxon>
        <taxon>Mycolicibacterium</taxon>
    </lineage>
</organism>
<dbReference type="Proteomes" id="UP000094008">
    <property type="component" value="Unassembled WGS sequence"/>
</dbReference>
<evidence type="ECO:0000313" key="8">
    <source>
        <dbReference type="Proteomes" id="UP000094008"/>
    </source>
</evidence>